<dbReference type="Gene3D" id="2.30.30.100">
    <property type="match status" value="1"/>
</dbReference>
<dbReference type="PANTHER" id="PTHR14710:SF2">
    <property type="entry name" value="GEM-ASSOCIATED PROTEIN 6"/>
    <property type="match status" value="1"/>
</dbReference>
<dbReference type="GO" id="GO:0032797">
    <property type="term" value="C:SMN complex"/>
    <property type="evidence" value="ECO:0007669"/>
    <property type="project" value="TreeGrafter"/>
</dbReference>
<dbReference type="AlphaFoldDB" id="A0AAW2HD51"/>
<gene>
    <name evidence="2" type="ORF">PYX00_009798</name>
</gene>
<dbReference type="InterPro" id="IPR047574">
    <property type="entry name" value="AD"/>
</dbReference>
<dbReference type="Pfam" id="PF20417">
    <property type="entry name" value="Gemin6_C"/>
    <property type="match status" value="1"/>
</dbReference>
<accession>A0AAW2HD51</accession>
<organism evidence="2">
    <name type="scientific">Menopon gallinae</name>
    <name type="common">poultry shaft louse</name>
    <dbReference type="NCBI Taxonomy" id="328185"/>
    <lineage>
        <taxon>Eukaryota</taxon>
        <taxon>Metazoa</taxon>
        <taxon>Ecdysozoa</taxon>
        <taxon>Arthropoda</taxon>
        <taxon>Hexapoda</taxon>
        <taxon>Insecta</taxon>
        <taxon>Pterygota</taxon>
        <taxon>Neoptera</taxon>
        <taxon>Paraneoptera</taxon>
        <taxon>Psocodea</taxon>
        <taxon>Troctomorpha</taxon>
        <taxon>Phthiraptera</taxon>
        <taxon>Amblycera</taxon>
        <taxon>Menoponidae</taxon>
        <taxon>Menopon</taxon>
    </lineage>
</organism>
<dbReference type="EMBL" id="JARGDH010000005">
    <property type="protein sequence ID" value="KAL0267553.1"/>
    <property type="molecule type" value="Genomic_DNA"/>
</dbReference>
<dbReference type="GO" id="GO:0000245">
    <property type="term" value="P:spliceosomal complex assembly"/>
    <property type="evidence" value="ECO:0007669"/>
    <property type="project" value="InterPro"/>
</dbReference>
<dbReference type="PANTHER" id="PTHR14710">
    <property type="entry name" value="GEM-ASSOCIATED PROTEIN 6"/>
    <property type="match status" value="1"/>
</dbReference>
<dbReference type="GO" id="GO:0000387">
    <property type="term" value="P:spliceosomal snRNP assembly"/>
    <property type="evidence" value="ECO:0007669"/>
    <property type="project" value="TreeGrafter"/>
</dbReference>
<dbReference type="InterPro" id="IPR046857">
    <property type="entry name" value="Gemin6_Sm-like_dom"/>
</dbReference>
<name>A0AAW2HD51_9NEOP</name>
<dbReference type="PROSITE" id="PS52001">
    <property type="entry name" value="AD"/>
    <property type="match status" value="1"/>
</dbReference>
<dbReference type="GO" id="GO:0005634">
    <property type="term" value="C:nucleus"/>
    <property type="evidence" value="ECO:0007669"/>
    <property type="project" value="InterPro"/>
</dbReference>
<dbReference type="InterPro" id="IPR046856">
    <property type="entry name" value="Gemin6_C"/>
</dbReference>
<protein>
    <recommendedName>
        <fullName evidence="1">AD domain-containing protein</fullName>
    </recommendedName>
</protein>
<proteinExistence type="predicted"/>
<comment type="caution">
    <text evidence="2">The sequence shown here is derived from an EMBL/GenBank/DDBJ whole genome shotgun (WGS) entry which is preliminary data.</text>
</comment>
<evidence type="ECO:0000313" key="2">
    <source>
        <dbReference type="EMBL" id="KAL0267553.1"/>
    </source>
</evidence>
<feature type="domain" description="AD" evidence="1">
    <location>
        <begin position="76"/>
        <end position="168"/>
    </location>
</feature>
<reference evidence="2" key="1">
    <citation type="journal article" date="2024" name="Gigascience">
        <title>Chromosome-level genome of the poultry shaft louse Menopon gallinae provides insight into the host-switching and adaptive evolution of parasitic lice.</title>
        <authorList>
            <person name="Xu Y."/>
            <person name="Ma L."/>
            <person name="Liu S."/>
            <person name="Liang Y."/>
            <person name="Liu Q."/>
            <person name="He Z."/>
            <person name="Tian L."/>
            <person name="Duan Y."/>
            <person name="Cai W."/>
            <person name="Li H."/>
            <person name="Song F."/>
        </authorList>
    </citation>
    <scope>NUCLEOTIDE SEQUENCE</scope>
    <source>
        <strain evidence="2">Cailab_2023a</strain>
    </source>
</reference>
<dbReference type="InterPro" id="IPR009422">
    <property type="entry name" value="Gemin6"/>
</dbReference>
<evidence type="ECO:0000259" key="1">
    <source>
        <dbReference type="PROSITE" id="PS52001"/>
    </source>
</evidence>
<dbReference type="Pfam" id="PF06372">
    <property type="entry name" value="Gemin6"/>
    <property type="match status" value="1"/>
</dbReference>
<sequence length="168" mass="19087">MAEESNELHEIFTVDPDDLKRYVDRYVEICFVDGAKLSGIVYTVDPVSQSYILVTKEGKSVSVKIVMKHSIKSVSAVPEIPEELKTLDLNNIFKNNIDQKTGNEVKAMKEKVKLWLLKNMIPVEEKGDLLMLDTLEIHPPYNADSCFSSNSIVLDRIQNLLKDMKLES</sequence>